<gene>
    <name evidence="1" type="ORF">MG293_001646</name>
</gene>
<name>A0AAD4UPW7_OVIAM</name>
<protein>
    <submittedName>
        <fullName evidence="1">Uncharacterized protein</fullName>
    </submittedName>
</protein>
<reference evidence="1" key="1">
    <citation type="submission" date="2022-03" db="EMBL/GenBank/DDBJ databases">
        <title>Genomic analyses of argali, domestic sheep and their hybrids provide insights into chromosomal evolution, heterosis and genetic basis of agronomic traits.</title>
        <authorList>
            <person name="Li M."/>
        </authorList>
    </citation>
    <scope>NUCLEOTIDE SEQUENCE</scope>
    <source>
        <strain evidence="1">CAU-MHL-2022a</strain>
        <tissue evidence="1">Skin</tissue>
    </source>
</reference>
<evidence type="ECO:0000313" key="1">
    <source>
        <dbReference type="EMBL" id="KAI4549316.1"/>
    </source>
</evidence>
<dbReference type="EMBL" id="JAKZEL010000001">
    <property type="protein sequence ID" value="KAI4549316.1"/>
    <property type="molecule type" value="Genomic_DNA"/>
</dbReference>
<dbReference type="Proteomes" id="UP001214576">
    <property type="component" value="Unassembled WGS sequence"/>
</dbReference>
<evidence type="ECO:0000313" key="2">
    <source>
        <dbReference type="Proteomes" id="UP001214576"/>
    </source>
</evidence>
<comment type="caution">
    <text evidence="1">The sequence shown here is derived from an EMBL/GenBank/DDBJ whole genome shotgun (WGS) entry which is preliminary data.</text>
</comment>
<accession>A0AAD4UPW7</accession>
<dbReference type="AlphaFoldDB" id="A0AAD4UPW7"/>
<organism evidence="1 2">
    <name type="scientific">Ovis ammon polii</name>
    <dbReference type="NCBI Taxonomy" id="230172"/>
    <lineage>
        <taxon>Eukaryota</taxon>
        <taxon>Metazoa</taxon>
        <taxon>Chordata</taxon>
        <taxon>Craniata</taxon>
        <taxon>Vertebrata</taxon>
        <taxon>Euteleostomi</taxon>
        <taxon>Mammalia</taxon>
        <taxon>Eutheria</taxon>
        <taxon>Laurasiatheria</taxon>
        <taxon>Artiodactyla</taxon>
        <taxon>Ruminantia</taxon>
        <taxon>Pecora</taxon>
        <taxon>Bovidae</taxon>
        <taxon>Caprinae</taxon>
        <taxon>Ovis</taxon>
    </lineage>
</organism>
<keyword evidence="2" id="KW-1185">Reference proteome</keyword>
<proteinExistence type="predicted"/>
<sequence length="144" mass="16278">MEKVLLEERVKVFEILFQCRLRGEKLNCRFNWLNSTMDFFLVAPPGPLSTPHGVSKFSWFTKPLHHSSPSMPTDILAFPPANESFDFHTVRKAGTWKRQRLLQFDQQASCSIENRFALSAALAWVFCTSSSLGHVETVPTSGCG</sequence>